<dbReference type="GO" id="GO:0005886">
    <property type="term" value="C:plasma membrane"/>
    <property type="evidence" value="ECO:0007669"/>
    <property type="project" value="TreeGrafter"/>
</dbReference>
<dbReference type="GO" id="GO:0009401">
    <property type="term" value="P:phosphoenolpyruvate-dependent sugar phosphotransferase system"/>
    <property type="evidence" value="ECO:0007669"/>
    <property type="project" value="InterPro"/>
</dbReference>
<dbReference type="Proteomes" id="UP000254807">
    <property type="component" value="Unassembled WGS sequence"/>
</dbReference>
<dbReference type="PROSITE" id="PS51108">
    <property type="entry name" value="PTS_EIID"/>
    <property type="match status" value="1"/>
</dbReference>
<proteinExistence type="predicted"/>
<dbReference type="EMBL" id="UFYW01000001">
    <property type="protein sequence ID" value="STD83065.1"/>
    <property type="molecule type" value="Genomic_DNA"/>
</dbReference>
<dbReference type="PANTHER" id="PTHR32502:SF26">
    <property type="entry name" value="PHOSPHOTRANSFERASE SYSTEM SUGAR-SPECIFIC EIID COMPONENT"/>
    <property type="match status" value="1"/>
</dbReference>
<dbReference type="PANTHER" id="PTHR32502">
    <property type="entry name" value="N-ACETYLGALACTOSAMINE PERMEASE II COMPONENT-RELATED"/>
    <property type="match status" value="1"/>
</dbReference>
<evidence type="ECO:0000313" key="1">
    <source>
        <dbReference type="EMBL" id="STD83065.1"/>
    </source>
</evidence>
<evidence type="ECO:0000313" key="2">
    <source>
        <dbReference type="Proteomes" id="UP000254807"/>
    </source>
</evidence>
<keyword evidence="2" id="KW-1185">Reference proteome</keyword>
<dbReference type="Pfam" id="PF03613">
    <property type="entry name" value="EIID-AGA"/>
    <property type="match status" value="1"/>
</dbReference>
<protein>
    <submittedName>
        <fullName evidence="1">PTS system transporter subunit IID</fullName>
    </submittedName>
</protein>
<sequence length="272" mass="29817">MRMNSLETTKLGVNSKIKKSVLWRWFFTSSVSSNYEKMQALAYCYAVLPFLKVTYKNKPEALQKAVLNHLQFFNTNPWVAPYILGINIAMEENSDENTEEAVTSIKTGLMGPVAGLGDSLFVVIPWTIFGAIAANMAIDGSPVGIILWIAVSVALKMISIPLFRIGYTSGTKLITTIEKSLKLLTESTSILGLMVVGALIPSVVKTNVVLDFKQGDFSMRGQEILDQIMPGLLPALLVGLVYWSLKKNVKPIYLILGVMVLSIVLATLGILK</sequence>
<dbReference type="InterPro" id="IPR004704">
    <property type="entry name" value="PTS_IID_man"/>
</dbReference>
<dbReference type="InterPro" id="IPR050303">
    <property type="entry name" value="GatZ_KbaZ_carbometab"/>
</dbReference>
<gene>
    <name evidence="1" type="primary">manZ_6</name>
    <name evidence="1" type="ORF">NCTC12360_01525</name>
</gene>
<reference evidence="1 2" key="1">
    <citation type="submission" date="2018-06" db="EMBL/GenBank/DDBJ databases">
        <authorList>
            <consortium name="Pathogen Informatics"/>
            <person name="Doyle S."/>
        </authorList>
    </citation>
    <scope>NUCLEOTIDE SEQUENCE [LARGE SCALE GENOMIC DNA]</scope>
    <source>
        <strain evidence="1 2">NCTC12360</strain>
    </source>
</reference>
<name>A0A366U5V5_ENTGA</name>
<dbReference type="AlphaFoldDB" id="A0A366U5V5"/>
<organism evidence="1 2">
    <name type="scientific">Enterococcus gallinarum</name>
    <dbReference type="NCBI Taxonomy" id="1353"/>
    <lineage>
        <taxon>Bacteria</taxon>
        <taxon>Bacillati</taxon>
        <taxon>Bacillota</taxon>
        <taxon>Bacilli</taxon>
        <taxon>Lactobacillales</taxon>
        <taxon>Enterococcaceae</taxon>
        <taxon>Enterococcus</taxon>
    </lineage>
</organism>
<accession>A0A366U5V5</accession>